<evidence type="ECO:0000259" key="4">
    <source>
        <dbReference type="PROSITE" id="PS01180"/>
    </source>
</evidence>
<dbReference type="AlphaFoldDB" id="A0AAN8ZWZ0"/>
<name>A0AAN8ZWZ0_HALRR</name>
<sequence>GFSFFAPPARVEPNECLATNGLLTVGTCYNKQSCTEAGGVDSGTCPTGGVCCVIPSVCGGTIGRNRTWFVNKDFPERSRDSADCTVTIQKEIPRVKQARLDFQSLQLEGPRRGRCLDDYFEVTKKENINGRDVDVEITPKLCGDNSFQHVYVDMENDVTVRVKLQNHGQAPGREWRVLVTQLDSQNNAPPNCLQYHSEGKAEVRSLNYGTAEFKDDLNYDICFSKLQASNRVEDSCTRKFTNVDIEQKDSYRMHSNTVRRRKMSKNKHNRPGRSTESRLLLAHSSPIQSLPSKDMDNVNLDKQMEFPRTISVPQTETAVEDAQVNEISSSLSNETASQKEASNQSSSKKPVEDISNSPDQMHGMFPMLYSSGNEEVISQIQRVVLQLQQEQLGNGAIPGSKGDFNSFNTLRKSSVEVTTPDFLSDDAEATSELPRLDLEQNSGDTEEVNENSLEYTKPDDDSNKPVVDSQDIDDSVNSVSDIINDFLAANIITTTDTSEFVTDNFAVEGSVAETVLTLNGDTIELSAGLDDIETQSKNDSSSAEHPVSNTGDEEDNDMLNQTDVTEAYTLEDILTTPSDSNMVPGDDSNAETNNFEYESGNTQAEITVLDPESVQVHGNLVFMSNSGEEKHKNDSGQTSADEASGFVDDMTDDDMNDKGDDDMSIKDDSDMNNEDDDQNKDAPRIPGAVDIDTEESNSLQIENEVIQNTKDDNLNENENIQYEYLSVSYNDTSDNKGVTENHTPGIQWLILEDSEENQESNDPSPDIAPEVVVSSDIGFSSFMDNNQFAVVTNYTGEKDTNNDEMKNEDPINDNSILVDESQSPVHAVVVQSPDSSPANESDTEVNIQSHNDATDTESKLTDPAHINANDESETEYEAEKEVAEIEFITESVGNDVVTQKSVLSQEHHVPILENGEPSKYNNENNMAPPEHSESIAEVDMQDEILGSEIMQNDNTNNSLSDKNTVSIETGSESESPSSGYTENETVDGDIIEMESNSVNESNIEITIDAVSATNVDNDNSNRNVNTSIPNHKDEENHSNDDTPAVSEVDDTQPEITFPTDEEQCGGSFLKVGEKVICGGQLRSDFPGKEAEEDDRFKNVERIQVRALEGASRSLQFEFQYETHCPEQKEDPTPAPPVKKTVTLLQYLLGWYR</sequence>
<comment type="caution">
    <text evidence="2">Lacks conserved residue(s) required for the propagation of feature annotation.</text>
</comment>
<dbReference type="Gene3D" id="2.60.120.290">
    <property type="entry name" value="Spermadhesin, CUB domain"/>
    <property type="match status" value="1"/>
</dbReference>
<feature type="compositionally biased region" description="Low complexity" evidence="3">
    <location>
        <begin position="1014"/>
        <end position="1027"/>
    </location>
</feature>
<gene>
    <name evidence="5" type="ORF">SK128_001890</name>
</gene>
<feature type="region of interest" description="Disordered" evidence="3">
    <location>
        <begin position="949"/>
        <end position="985"/>
    </location>
</feature>
<feature type="region of interest" description="Disordered" evidence="3">
    <location>
        <begin position="1014"/>
        <end position="1047"/>
    </location>
</feature>
<feature type="compositionally biased region" description="Polar residues" evidence="3">
    <location>
        <begin position="325"/>
        <end position="359"/>
    </location>
</feature>
<feature type="compositionally biased region" description="Polar residues" evidence="3">
    <location>
        <begin position="535"/>
        <end position="550"/>
    </location>
</feature>
<feature type="compositionally biased region" description="Basic and acidic residues" evidence="3">
    <location>
        <begin position="656"/>
        <end position="669"/>
    </location>
</feature>
<evidence type="ECO:0000256" key="1">
    <source>
        <dbReference type="ARBA" id="ARBA00023157"/>
    </source>
</evidence>
<feature type="non-terminal residue" evidence="5">
    <location>
        <position position="1"/>
    </location>
</feature>
<organism evidence="5 6">
    <name type="scientific">Halocaridina rubra</name>
    <name type="common">Hawaiian red shrimp</name>
    <dbReference type="NCBI Taxonomy" id="373956"/>
    <lineage>
        <taxon>Eukaryota</taxon>
        <taxon>Metazoa</taxon>
        <taxon>Ecdysozoa</taxon>
        <taxon>Arthropoda</taxon>
        <taxon>Crustacea</taxon>
        <taxon>Multicrustacea</taxon>
        <taxon>Malacostraca</taxon>
        <taxon>Eumalacostraca</taxon>
        <taxon>Eucarida</taxon>
        <taxon>Decapoda</taxon>
        <taxon>Pleocyemata</taxon>
        <taxon>Caridea</taxon>
        <taxon>Atyoidea</taxon>
        <taxon>Atyidae</taxon>
        <taxon>Halocaridina</taxon>
    </lineage>
</organism>
<dbReference type="PANTHER" id="PTHR33236:SF5">
    <property type="entry name" value="CUB DOMAIN-CONTAINING PROTEIN"/>
    <property type="match status" value="1"/>
</dbReference>
<feature type="region of interest" description="Disordered" evidence="3">
    <location>
        <begin position="850"/>
        <end position="876"/>
    </location>
</feature>
<feature type="region of interest" description="Disordered" evidence="3">
    <location>
        <begin position="309"/>
        <end position="367"/>
    </location>
</feature>
<feature type="compositionally biased region" description="Basic residues" evidence="3">
    <location>
        <begin position="257"/>
        <end position="271"/>
    </location>
</feature>
<feature type="compositionally biased region" description="Basic and acidic residues" evidence="3">
    <location>
        <begin position="1030"/>
        <end position="1040"/>
    </location>
</feature>
<evidence type="ECO:0000313" key="5">
    <source>
        <dbReference type="EMBL" id="KAK7071811.1"/>
    </source>
</evidence>
<dbReference type="EMBL" id="JAXCGZ010013911">
    <property type="protein sequence ID" value="KAK7071811.1"/>
    <property type="molecule type" value="Genomic_DNA"/>
</dbReference>
<feature type="compositionally biased region" description="Basic and acidic residues" evidence="3">
    <location>
        <begin position="852"/>
        <end position="862"/>
    </location>
</feature>
<dbReference type="PANTHER" id="PTHR33236">
    <property type="entry name" value="INTRAFLAGELLAR TRANSPORT PROTEIN 122 FAMILY PROTEIN-RELATED"/>
    <property type="match status" value="1"/>
</dbReference>
<feature type="compositionally biased region" description="Low complexity" evidence="3">
    <location>
        <begin position="966"/>
        <end position="982"/>
    </location>
</feature>
<dbReference type="InterPro" id="IPR035914">
    <property type="entry name" value="Sperma_CUB_dom_sf"/>
</dbReference>
<dbReference type="InterPro" id="IPR000859">
    <property type="entry name" value="CUB_dom"/>
</dbReference>
<accession>A0AAN8ZWZ0</accession>
<comment type="caution">
    <text evidence="5">The sequence shown here is derived from an EMBL/GenBank/DDBJ whole genome shotgun (WGS) entry which is preliminary data.</text>
</comment>
<feature type="region of interest" description="Disordered" evidence="3">
    <location>
        <begin position="572"/>
        <end position="595"/>
    </location>
</feature>
<evidence type="ECO:0000256" key="3">
    <source>
        <dbReference type="SAM" id="MobiDB-lite"/>
    </source>
</evidence>
<feature type="region of interest" description="Disordered" evidence="3">
    <location>
        <begin position="440"/>
        <end position="472"/>
    </location>
</feature>
<keyword evidence="6" id="KW-1185">Reference proteome</keyword>
<feature type="region of interest" description="Disordered" evidence="3">
    <location>
        <begin position="251"/>
        <end position="295"/>
    </location>
</feature>
<reference evidence="5 6" key="1">
    <citation type="submission" date="2023-11" db="EMBL/GenBank/DDBJ databases">
        <title>Halocaridina rubra genome assembly.</title>
        <authorList>
            <person name="Smith C."/>
        </authorList>
    </citation>
    <scope>NUCLEOTIDE SEQUENCE [LARGE SCALE GENOMIC DNA]</scope>
    <source>
        <strain evidence="5">EP-1</strain>
        <tissue evidence="5">Whole</tissue>
    </source>
</reference>
<protein>
    <recommendedName>
        <fullName evidence="4">CUB domain-containing protein</fullName>
    </recommendedName>
</protein>
<dbReference type="Proteomes" id="UP001381693">
    <property type="component" value="Unassembled WGS sequence"/>
</dbReference>
<feature type="domain" description="CUB" evidence="4">
    <location>
        <begin position="58"/>
        <end position="182"/>
    </location>
</feature>
<proteinExistence type="predicted"/>
<keyword evidence="1" id="KW-1015">Disulfide bond</keyword>
<feature type="region of interest" description="Disordered" evidence="3">
    <location>
        <begin position="534"/>
        <end position="558"/>
    </location>
</feature>
<evidence type="ECO:0000313" key="6">
    <source>
        <dbReference type="Proteomes" id="UP001381693"/>
    </source>
</evidence>
<feature type="compositionally biased region" description="Polar residues" evidence="3">
    <location>
        <begin position="949"/>
        <end position="965"/>
    </location>
</feature>
<dbReference type="SUPFAM" id="SSF49854">
    <property type="entry name" value="Spermadhesin, CUB domain"/>
    <property type="match status" value="1"/>
</dbReference>
<feature type="region of interest" description="Disordered" evidence="3">
    <location>
        <begin position="626"/>
        <end position="697"/>
    </location>
</feature>
<dbReference type="InterPro" id="IPR058698">
    <property type="entry name" value="CUB_metazoa"/>
</dbReference>
<dbReference type="PROSITE" id="PS01180">
    <property type="entry name" value="CUB"/>
    <property type="match status" value="1"/>
</dbReference>
<feature type="region of interest" description="Disordered" evidence="3">
    <location>
        <begin position="913"/>
        <end position="932"/>
    </location>
</feature>
<dbReference type="Pfam" id="PF26080">
    <property type="entry name" value="CUB_animal"/>
    <property type="match status" value="1"/>
</dbReference>
<dbReference type="Pfam" id="PF00431">
    <property type="entry name" value="CUB"/>
    <property type="match status" value="1"/>
</dbReference>
<evidence type="ECO:0000256" key="2">
    <source>
        <dbReference type="PROSITE-ProRule" id="PRU00059"/>
    </source>
</evidence>